<dbReference type="InterPro" id="IPR004681">
    <property type="entry name" value="TRAP_DctM"/>
</dbReference>
<feature type="transmembrane region" description="Helical" evidence="8">
    <location>
        <begin position="236"/>
        <end position="255"/>
    </location>
</feature>
<dbReference type="RefSeq" id="WP_377211179.1">
    <property type="nucleotide sequence ID" value="NZ_JBHTJV010000002.1"/>
</dbReference>
<evidence type="ECO:0000256" key="8">
    <source>
        <dbReference type="SAM" id="Phobius"/>
    </source>
</evidence>
<keyword evidence="6 8" id="KW-0472">Membrane</keyword>
<dbReference type="PANTHER" id="PTHR33362:SF7">
    <property type="entry name" value="SLL1103 PROTEIN"/>
    <property type="match status" value="1"/>
</dbReference>
<feature type="transmembrane region" description="Helical" evidence="8">
    <location>
        <begin position="194"/>
        <end position="215"/>
    </location>
</feature>
<dbReference type="EMBL" id="JBHTJV010000002">
    <property type="protein sequence ID" value="MFD0915332.1"/>
    <property type="molecule type" value="Genomic_DNA"/>
</dbReference>
<name>A0ABW3FA93_9HYPH</name>
<keyword evidence="2" id="KW-1003">Cell membrane</keyword>
<evidence type="ECO:0000256" key="4">
    <source>
        <dbReference type="ARBA" id="ARBA00022692"/>
    </source>
</evidence>
<evidence type="ECO:0000256" key="5">
    <source>
        <dbReference type="ARBA" id="ARBA00022989"/>
    </source>
</evidence>
<gene>
    <name evidence="10" type="ORF">ACFQ14_02820</name>
</gene>
<keyword evidence="5 8" id="KW-1133">Transmembrane helix</keyword>
<evidence type="ECO:0000256" key="3">
    <source>
        <dbReference type="ARBA" id="ARBA00022519"/>
    </source>
</evidence>
<keyword evidence="11" id="KW-1185">Reference proteome</keyword>
<feature type="domain" description="TRAP C4-dicarboxylate transport system permease DctM subunit" evidence="9">
    <location>
        <begin position="9"/>
        <end position="302"/>
    </location>
</feature>
<sequence length="511" mass="52790">MPLDLLLVIFAFAALWLGYSVGITLGGVALAFASVAYLFGAFDGALLGAVPSRIYGIMTNPVLLAIPLFVFMGLIVERAGLADDMFAALNQKLATRRGGLSLSVTFVGALLAASTGIVGASVLTLGLLALPTLLKRGVEPGYAGASVAAAGSLGQIIPPAIVLIVLSDQMSNAWQQVQLEQGNFAPQTVSVSDLFAAALLPGVLLAALIAVYQWFKGAERPLEEQEEGPQIGFASAVFGPLALIALVLGSILGGVATPTEAASVGVAGALLLAARRNFAQQMDAMAHLPSVALYCLLIMLLLRGLLGGGAALVAVNAVLALVLVGGLAVSLSRLWRNGVLKSALEESVHLVSMIFLIIIGASLFALVFRGLGGDESVQSLFVDMPGGALGGVLIVLAIIFLLGFFLEFIEITYLVVPIVVPVLLATPFADGSTVDPLWLGVSIALVLQTSFLTPPFGVALFYLRSVAPAALTTIALYRGVIPFVAIQLVALGLVLVFPWLATGLPVLLFAN</sequence>
<keyword evidence="7" id="KW-0813">Transport</keyword>
<protein>
    <submittedName>
        <fullName evidence="10">TRAP transporter large permease subunit</fullName>
    </submittedName>
</protein>
<evidence type="ECO:0000256" key="1">
    <source>
        <dbReference type="ARBA" id="ARBA00004429"/>
    </source>
</evidence>
<evidence type="ECO:0000313" key="10">
    <source>
        <dbReference type="EMBL" id="MFD0915332.1"/>
    </source>
</evidence>
<dbReference type="Pfam" id="PF06808">
    <property type="entry name" value="DctM"/>
    <property type="match status" value="1"/>
</dbReference>
<reference evidence="11" key="1">
    <citation type="journal article" date="2019" name="Int. J. Syst. Evol. Microbiol.">
        <title>The Global Catalogue of Microorganisms (GCM) 10K type strain sequencing project: providing services to taxonomists for standard genome sequencing and annotation.</title>
        <authorList>
            <consortium name="The Broad Institute Genomics Platform"/>
            <consortium name="The Broad Institute Genome Sequencing Center for Infectious Disease"/>
            <person name="Wu L."/>
            <person name="Ma J."/>
        </authorList>
    </citation>
    <scope>NUCLEOTIDE SEQUENCE [LARGE SCALE GENOMIC DNA]</scope>
    <source>
        <strain evidence="11">CCUG 60023</strain>
    </source>
</reference>
<feature type="transmembrane region" description="Helical" evidence="8">
    <location>
        <begin position="411"/>
        <end position="429"/>
    </location>
</feature>
<feature type="transmembrane region" description="Helical" evidence="8">
    <location>
        <begin position="101"/>
        <end position="130"/>
    </location>
</feature>
<feature type="transmembrane region" description="Helical" evidence="8">
    <location>
        <begin position="312"/>
        <end position="335"/>
    </location>
</feature>
<evidence type="ECO:0000256" key="2">
    <source>
        <dbReference type="ARBA" id="ARBA00022475"/>
    </source>
</evidence>
<keyword evidence="4 8" id="KW-0812">Transmembrane</keyword>
<proteinExistence type="predicted"/>
<evidence type="ECO:0000256" key="6">
    <source>
        <dbReference type="ARBA" id="ARBA00023136"/>
    </source>
</evidence>
<feature type="transmembrane region" description="Helical" evidence="8">
    <location>
        <begin position="441"/>
        <end position="463"/>
    </location>
</feature>
<dbReference type="PANTHER" id="PTHR33362">
    <property type="entry name" value="SIALIC ACID TRAP TRANSPORTER PERMEASE PROTEIN SIAT-RELATED"/>
    <property type="match status" value="1"/>
</dbReference>
<comment type="subcellular location">
    <subcellularLocation>
        <location evidence="1 7">Cell inner membrane</location>
        <topology evidence="1 7">Multi-pass membrane protein</topology>
    </subcellularLocation>
</comment>
<feature type="transmembrane region" description="Helical" evidence="8">
    <location>
        <begin position="475"/>
        <end position="501"/>
    </location>
</feature>
<organism evidence="10 11">
    <name type="scientific">Pseudahrensia aquimaris</name>
    <dbReference type="NCBI Taxonomy" id="744461"/>
    <lineage>
        <taxon>Bacteria</taxon>
        <taxon>Pseudomonadati</taxon>
        <taxon>Pseudomonadota</taxon>
        <taxon>Alphaproteobacteria</taxon>
        <taxon>Hyphomicrobiales</taxon>
        <taxon>Ahrensiaceae</taxon>
        <taxon>Pseudahrensia</taxon>
    </lineage>
</organism>
<keyword evidence="3 7" id="KW-0997">Cell inner membrane</keyword>
<feature type="transmembrane region" description="Helical" evidence="8">
    <location>
        <begin position="142"/>
        <end position="166"/>
    </location>
</feature>
<dbReference type="InterPro" id="IPR010656">
    <property type="entry name" value="DctM"/>
</dbReference>
<comment type="caution">
    <text evidence="10">The sequence shown here is derived from an EMBL/GenBank/DDBJ whole genome shotgun (WGS) entry which is preliminary data.</text>
</comment>
<evidence type="ECO:0000256" key="7">
    <source>
        <dbReference type="RuleBase" id="RU369079"/>
    </source>
</evidence>
<dbReference type="Proteomes" id="UP001597101">
    <property type="component" value="Unassembled WGS sequence"/>
</dbReference>
<accession>A0ABW3FA93</accession>
<feature type="transmembrane region" description="Helical" evidence="8">
    <location>
        <begin position="285"/>
        <end position="306"/>
    </location>
</feature>
<feature type="transmembrane region" description="Helical" evidence="8">
    <location>
        <begin position="347"/>
        <end position="368"/>
    </location>
</feature>
<feature type="transmembrane region" description="Helical" evidence="8">
    <location>
        <begin position="62"/>
        <end position="81"/>
    </location>
</feature>
<comment type="function">
    <text evidence="7">Part of the tripartite ATP-independent periplasmic (TRAP) transport system.</text>
</comment>
<evidence type="ECO:0000313" key="11">
    <source>
        <dbReference type="Proteomes" id="UP001597101"/>
    </source>
</evidence>
<feature type="transmembrane region" description="Helical" evidence="8">
    <location>
        <begin position="388"/>
        <end position="406"/>
    </location>
</feature>
<evidence type="ECO:0000259" key="9">
    <source>
        <dbReference type="Pfam" id="PF06808"/>
    </source>
</evidence>